<accession>A0A2H0YXY9</accession>
<dbReference type="Pfam" id="PF01609">
    <property type="entry name" value="DDE_Tnp_1"/>
    <property type="match status" value="1"/>
</dbReference>
<sequence length="252" mass="29694">KIDYSTFIKFRQRLVKKRWFTKVFKSLTRVIAENLQDLNLILDSSFVKTYSGKDEKGSEYSGYKEKNGFKLHQIIDFETRLPLLQTVSGGAQADIVLGEKLIRAGPKGWKAQSLAADKGYDSQDLVWQTKQKWRFCRIAIPIRKTTQKLTLEEQKKSYNYHQKAKERCLDSKLLNQRTEIERYFSRKKRVFHLGEERTRGLRNFQTNSYMTSIMEILEFLAIPDTLLLIFTKLTFKPLILARILLIKTQQRK</sequence>
<gene>
    <name evidence="2" type="ORF">COT24_02705</name>
</gene>
<protein>
    <recommendedName>
        <fullName evidence="1">Transposase IS4-like domain-containing protein</fullName>
    </recommendedName>
</protein>
<evidence type="ECO:0000313" key="3">
    <source>
        <dbReference type="Proteomes" id="UP000231542"/>
    </source>
</evidence>
<dbReference type="EMBL" id="PEXU01000032">
    <property type="protein sequence ID" value="PIS42612.1"/>
    <property type="molecule type" value="Genomic_DNA"/>
</dbReference>
<organism evidence="2 3">
    <name type="scientific">Candidatus Kerfeldbacteria bacterium CG08_land_8_20_14_0_20_40_16</name>
    <dbReference type="NCBI Taxonomy" id="2014244"/>
    <lineage>
        <taxon>Bacteria</taxon>
        <taxon>Candidatus Kerfeldiibacteriota</taxon>
    </lineage>
</organism>
<dbReference type="Proteomes" id="UP000231542">
    <property type="component" value="Unassembled WGS sequence"/>
</dbReference>
<proteinExistence type="predicted"/>
<feature type="domain" description="Transposase IS4-like" evidence="1">
    <location>
        <begin position="40"/>
        <end position="211"/>
    </location>
</feature>
<evidence type="ECO:0000259" key="1">
    <source>
        <dbReference type="Pfam" id="PF01609"/>
    </source>
</evidence>
<reference evidence="2 3" key="1">
    <citation type="submission" date="2017-09" db="EMBL/GenBank/DDBJ databases">
        <title>Depth-based differentiation of microbial function through sediment-hosted aquifers and enrichment of novel symbionts in the deep terrestrial subsurface.</title>
        <authorList>
            <person name="Probst A.J."/>
            <person name="Ladd B."/>
            <person name="Jarett J.K."/>
            <person name="Geller-Mcgrath D.E."/>
            <person name="Sieber C.M."/>
            <person name="Emerson J.B."/>
            <person name="Anantharaman K."/>
            <person name="Thomas B.C."/>
            <person name="Malmstrom R."/>
            <person name="Stieglmeier M."/>
            <person name="Klingl A."/>
            <person name="Woyke T."/>
            <person name="Ryan C.M."/>
            <person name="Banfield J.F."/>
        </authorList>
    </citation>
    <scope>NUCLEOTIDE SEQUENCE [LARGE SCALE GENOMIC DNA]</scope>
    <source>
        <strain evidence="2">CG08_land_8_20_14_0_20_40_16</strain>
    </source>
</reference>
<dbReference type="GO" id="GO:0006313">
    <property type="term" value="P:DNA transposition"/>
    <property type="evidence" value="ECO:0007669"/>
    <property type="project" value="InterPro"/>
</dbReference>
<dbReference type="InterPro" id="IPR002559">
    <property type="entry name" value="Transposase_11"/>
</dbReference>
<dbReference type="GO" id="GO:0004803">
    <property type="term" value="F:transposase activity"/>
    <property type="evidence" value="ECO:0007669"/>
    <property type="project" value="InterPro"/>
</dbReference>
<dbReference type="AlphaFoldDB" id="A0A2H0YXY9"/>
<dbReference type="GO" id="GO:0003677">
    <property type="term" value="F:DNA binding"/>
    <property type="evidence" value="ECO:0007669"/>
    <property type="project" value="InterPro"/>
</dbReference>
<evidence type="ECO:0000313" key="2">
    <source>
        <dbReference type="EMBL" id="PIS42612.1"/>
    </source>
</evidence>
<feature type="non-terminal residue" evidence="2">
    <location>
        <position position="1"/>
    </location>
</feature>
<name>A0A2H0YXY9_9BACT</name>
<comment type="caution">
    <text evidence="2">The sequence shown here is derived from an EMBL/GenBank/DDBJ whole genome shotgun (WGS) entry which is preliminary data.</text>
</comment>